<gene>
    <name evidence="1" type="ORF">g.5564</name>
</gene>
<organism evidence="1">
    <name type="scientific">Pectinophora gossypiella</name>
    <name type="common">Cotton pink bollworm</name>
    <name type="synonym">Depressaria gossypiella</name>
    <dbReference type="NCBI Taxonomy" id="13191"/>
    <lineage>
        <taxon>Eukaryota</taxon>
        <taxon>Metazoa</taxon>
        <taxon>Ecdysozoa</taxon>
        <taxon>Arthropoda</taxon>
        <taxon>Hexapoda</taxon>
        <taxon>Insecta</taxon>
        <taxon>Pterygota</taxon>
        <taxon>Neoptera</taxon>
        <taxon>Endopterygota</taxon>
        <taxon>Lepidoptera</taxon>
        <taxon>Glossata</taxon>
        <taxon>Ditrysia</taxon>
        <taxon>Gelechioidea</taxon>
        <taxon>Gelechiidae</taxon>
        <taxon>Apatetrinae</taxon>
        <taxon>Pectinophora</taxon>
    </lineage>
</organism>
<dbReference type="EMBL" id="GDQN01006778">
    <property type="protein sequence ID" value="JAT84276.1"/>
    <property type="molecule type" value="Transcribed_RNA"/>
</dbReference>
<accession>A0A1E1WBD7</accession>
<evidence type="ECO:0000313" key="1">
    <source>
        <dbReference type="EMBL" id="JAT84276.1"/>
    </source>
</evidence>
<name>A0A1E1WBD7_PECGO</name>
<feature type="non-terminal residue" evidence="1">
    <location>
        <position position="237"/>
    </location>
</feature>
<sequence>FNTCPLPPQVLNPNRMTLVNNISPKYIDIPVLSPLRNDPSNIPTTQCSTPFSFQDVLAPIMQPKLIDLCSSMLPLADVNLPLLYPTDPSLQCPKMTPVVTSSSDKTIRTKEKSCAPIVFNTQPLLNPTSVSYNQPLVFADIPIQIPQSTACVSKPVSEILVPYDACSSNIQYEPVLISESSLPIINLPDTEGSVSSYYSPPTCKEADVHYCLVDIPIAPQNIDSCNQLTILDNSYVS</sequence>
<reference evidence="1" key="1">
    <citation type="submission" date="2015-09" db="EMBL/GenBank/DDBJ databases">
        <title>De novo assembly of Pectinophora gossypiella (Pink Bollworm) gut transcriptome.</title>
        <authorList>
            <person name="Tassone E.E."/>
        </authorList>
    </citation>
    <scope>NUCLEOTIDE SEQUENCE</scope>
</reference>
<protein>
    <submittedName>
        <fullName evidence="1">Uncharacterized protein</fullName>
    </submittedName>
</protein>
<proteinExistence type="predicted"/>
<dbReference type="AlphaFoldDB" id="A0A1E1WBD7"/>
<feature type="non-terminal residue" evidence="1">
    <location>
        <position position="1"/>
    </location>
</feature>